<keyword evidence="5" id="KW-0572">Peptidoglycan-anchor</keyword>
<reference evidence="9 10" key="1">
    <citation type="submission" date="2020-05" db="EMBL/GenBank/DDBJ databases">
        <title>Draft genome of xy-202 and genomic insight in genome of the genus Peptostreptococcus.</title>
        <authorList>
            <person name="Zhang Z."/>
        </authorList>
    </citation>
    <scope>NUCLEOTIDE SEQUENCE [LARGE SCALE GENOMIC DNA]</scope>
    <source>
        <strain evidence="9 10">DSM 27025</strain>
    </source>
</reference>
<feature type="transmembrane region" description="Helical" evidence="6">
    <location>
        <begin position="802"/>
        <end position="819"/>
    </location>
</feature>
<dbReference type="Pfam" id="PF05738">
    <property type="entry name" value="Cna_B"/>
    <property type="match status" value="3"/>
</dbReference>
<gene>
    <name evidence="9" type="ORF">HLB29_07920</name>
</gene>
<keyword evidence="3" id="KW-0964">Secreted</keyword>
<dbReference type="InterPro" id="IPR008966">
    <property type="entry name" value="Adhesion_dom_sf"/>
</dbReference>
<feature type="domain" description="SpaA-like prealbumin fold" evidence="8">
    <location>
        <begin position="354"/>
        <end position="436"/>
    </location>
</feature>
<protein>
    <submittedName>
        <fullName evidence="9">Cna B-type domain-containing protein</fullName>
    </submittedName>
</protein>
<keyword evidence="2" id="KW-0134">Cell wall</keyword>
<dbReference type="NCBIfam" id="TIGR01167">
    <property type="entry name" value="LPXTG_anchor"/>
    <property type="match status" value="1"/>
</dbReference>
<evidence type="ECO:0000256" key="2">
    <source>
        <dbReference type="ARBA" id="ARBA00022512"/>
    </source>
</evidence>
<dbReference type="Pfam" id="PF17802">
    <property type="entry name" value="SpaA"/>
    <property type="match status" value="1"/>
</dbReference>
<evidence type="ECO:0000256" key="3">
    <source>
        <dbReference type="ARBA" id="ARBA00022525"/>
    </source>
</evidence>
<evidence type="ECO:0000256" key="1">
    <source>
        <dbReference type="ARBA" id="ARBA00004191"/>
    </source>
</evidence>
<feature type="domain" description="CNA-B" evidence="7">
    <location>
        <begin position="679"/>
        <end position="767"/>
    </location>
</feature>
<keyword evidence="6" id="KW-0812">Transmembrane</keyword>
<keyword evidence="10" id="KW-1185">Reference proteome</keyword>
<evidence type="ECO:0000259" key="7">
    <source>
        <dbReference type="Pfam" id="PF05738"/>
    </source>
</evidence>
<dbReference type="Gene3D" id="2.60.40.10">
    <property type="entry name" value="Immunoglobulins"/>
    <property type="match status" value="1"/>
</dbReference>
<evidence type="ECO:0000313" key="10">
    <source>
        <dbReference type="Proteomes" id="UP000713904"/>
    </source>
</evidence>
<dbReference type="Gene3D" id="2.60.40.1280">
    <property type="match status" value="1"/>
</dbReference>
<sequence length="828" mass="93141">MKKRVKRFLSVFLSVSLFFSIFLEAFGNMENIFAEEKIIKEIQLDKENINHGEDFSAIVSFGGSGTKVYANQRGDINFSTYQAKVKLPSSPITLSSGGQVLGKVEFSDNKATLVFNEEAAKLDDIEGSFYFNIRGTYDGDMTQDGKGNIYIEYEGTRKTVGVDYRKGGGVTTSVYSKKGVEVSEDPTGNSVDWVFTFNAAKNESDGSASFFVTDNLPSTMTWDLEKINKNPYVVQFQGGYLATLFQNTGGWVNIQKAREVGIVIEFNGQNLSITIPEYANYGGGYTPTLNNTEVVVRLSSKITEETMNNEDIKYVENTSNPELRGADWKLDPTQFGDKVKINRQGGMISGTKPGELKIEKFIKGTQIPIKDVEFTLTRQDGQDIEVKENETYVNKGKSILLTTNDKGIANIKGLKPQSYSVKETKAPKWVEYNSENPIVKDFEMKSGDKVGVKFSIENEKKKINISVKKEWLSKDNQPLDGINTKVRLYRDDTPILEEVDLTKEKLNYTWSDLDFSDDQGKEYVYSVKEVGEENNKIELEGKTFKVSYTKNSNESFVITNKEQGELIPLVPSTIDVKVTKVWNGIESDKAPEVTVYLLKNGKKTDKSLKLNKENNWTGKFEKLPVVDNITDEKANEYKVEEEKISGYSTKITGDEKEGYVITNTKEIPLTPLVPSTIDVKVTKVWNGIESDKAPEVTVYLLKNGKKTDKSLKLNKENNWTGKFEKLPVVDNITDEKANEYKVEEEKVSGYSTKITGDEKEGYVITNTKDIPKSQDGSTIIDDKVDKIVVNRFLPQTGSGNDIYTYATILLISSLALFILDRKRYSEYF</sequence>
<dbReference type="SUPFAM" id="SSF49401">
    <property type="entry name" value="Bacterial adhesins"/>
    <property type="match status" value="1"/>
</dbReference>
<evidence type="ECO:0000256" key="5">
    <source>
        <dbReference type="ARBA" id="ARBA00023088"/>
    </source>
</evidence>
<keyword evidence="6" id="KW-1133">Transmembrane helix</keyword>
<dbReference type="InterPro" id="IPR008454">
    <property type="entry name" value="Collagen-bd_Cna-like_B-typ_dom"/>
</dbReference>
<dbReference type="RefSeq" id="WP_185624634.1">
    <property type="nucleotide sequence ID" value="NZ_JABGBW010000008.1"/>
</dbReference>
<dbReference type="Gene3D" id="2.60.40.1140">
    <property type="entry name" value="Collagen-binding surface protein Cna, B-type domain"/>
    <property type="match status" value="3"/>
</dbReference>
<keyword evidence="6" id="KW-0472">Membrane</keyword>
<dbReference type="EMBL" id="JABGBW010000008">
    <property type="protein sequence ID" value="MBC2576614.1"/>
    <property type="molecule type" value="Genomic_DNA"/>
</dbReference>
<name>A0ABR6TMH5_9FIRM</name>
<comment type="caution">
    <text evidence="9">The sequence shown here is derived from an EMBL/GenBank/DDBJ whole genome shotgun (WGS) entry which is preliminary data.</text>
</comment>
<proteinExistence type="predicted"/>
<evidence type="ECO:0000259" key="8">
    <source>
        <dbReference type="Pfam" id="PF17802"/>
    </source>
</evidence>
<accession>A0ABR6TMH5</accession>
<comment type="subcellular location">
    <subcellularLocation>
        <location evidence="1">Secreted</location>
        <location evidence="1">Cell wall</location>
    </subcellularLocation>
</comment>
<keyword evidence="4" id="KW-0732">Signal</keyword>
<organism evidence="9 10">
    <name type="scientific">Peptostreptococcus canis</name>
    <dbReference type="NCBI Taxonomy" id="1159213"/>
    <lineage>
        <taxon>Bacteria</taxon>
        <taxon>Bacillati</taxon>
        <taxon>Bacillota</taxon>
        <taxon>Clostridia</taxon>
        <taxon>Peptostreptococcales</taxon>
        <taxon>Peptostreptococcaceae</taxon>
        <taxon>Peptostreptococcus</taxon>
    </lineage>
</organism>
<dbReference type="InterPro" id="IPR041033">
    <property type="entry name" value="SpaA_PFL_dom_1"/>
</dbReference>
<evidence type="ECO:0000256" key="6">
    <source>
        <dbReference type="SAM" id="Phobius"/>
    </source>
</evidence>
<dbReference type="SUPFAM" id="SSF49478">
    <property type="entry name" value="Cna protein B-type domain"/>
    <property type="match status" value="3"/>
</dbReference>
<feature type="domain" description="CNA-B" evidence="7">
    <location>
        <begin position="465"/>
        <end position="560"/>
    </location>
</feature>
<evidence type="ECO:0000313" key="9">
    <source>
        <dbReference type="EMBL" id="MBC2576614.1"/>
    </source>
</evidence>
<dbReference type="Proteomes" id="UP000713904">
    <property type="component" value="Unassembled WGS sequence"/>
</dbReference>
<dbReference type="InterPro" id="IPR013783">
    <property type="entry name" value="Ig-like_fold"/>
</dbReference>
<feature type="domain" description="CNA-B" evidence="7">
    <location>
        <begin position="576"/>
        <end position="664"/>
    </location>
</feature>
<dbReference type="CDD" id="cd00222">
    <property type="entry name" value="CollagenBindB"/>
    <property type="match status" value="3"/>
</dbReference>
<evidence type="ECO:0000256" key="4">
    <source>
        <dbReference type="ARBA" id="ARBA00022729"/>
    </source>
</evidence>
<dbReference type="InterPro" id="IPR011252">
    <property type="entry name" value="Fibrogen-bd_dom1"/>
</dbReference>